<feature type="repeat" description="ANK" evidence="3">
    <location>
        <begin position="227"/>
        <end position="254"/>
    </location>
</feature>
<dbReference type="InterPro" id="IPR036770">
    <property type="entry name" value="Ankyrin_rpt-contain_sf"/>
</dbReference>
<dbReference type="InterPro" id="IPR001496">
    <property type="entry name" value="SOCS_box"/>
</dbReference>
<dbReference type="GO" id="GO:0035556">
    <property type="term" value="P:intracellular signal transduction"/>
    <property type="evidence" value="ECO:0007669"/>
    <property type="project" value="InterPro"/>
</dbReference>
<dbReference type="SUPFAM" id="SSF158235">
    <property type="entry name" value="SOCS box-like"/>
    <property type="match status" value="1"/>
</dbReference>
<dbReference type="CDD" id="cd03716">
    <property type="entry name" value="SOCS_ASB_like"/>
    <property type="match status" value="1"/>
</dbReference>
<dbReference type="AlphaFoldDB" id="A0A8J2RXJ5"/>
<proteinExistence type="predicted"/>
<dbReference type="PROSITE" id="PS50088">
    <property type="entry name" value="ANK_REPEAT"/>
    <property type="match status" value="7"/>
</dbReference>
<dbReference type="SMART" id="SM00969">
    <property type="entry name" value="SOCS_box"/>
    <property type="match status" value="1"/>
</dbReference>
<evidence type="ECO:0000256" key="2">
    <source>
        <dbReference type="ARBA" id="ARBA00023043"/>
    </source>
</evidence>
<dbReference type="OrthoDB" id="366390at2759"/>
<dbReference type="PROSITE" id="PS50225">
    <property type="entry name" value="SOCS"/>
    <property type="match status" value="1"/>
</dbReference>
<dbReference type="Pfam" id="PF07525">
    <property type="entry name" value="SOCS_box"/>
    <property type="match status" value="1"/>
</dbReference>
<reference evidence="5" key="1">
    <citation type="submission" date="2021-11" db="EMBL/GenBank/DDBJ databases">
        <authorList>
            <person name="Schell T."/>
        </authorList>
    </citation>
    <scope>NUCLEOTIDE SEQUENCE</scope>
    <source>
        <strain evidence="5">M5</strain>
    </source>
</reference>
<dbReference type="SUPFAM" id="SSF48403">
    <property type="entry name" value="Ankyrin repeat"/>
    <property type="match status" value="1"/>
</dbReference>
<organism evidence="5 6">
    <name type="scientific">Daphnia galeata</name>
    <dbReference type="NCBI Taxonomy" id="27404"/>
    <lineage>
        <taxon>Eukaryota</taxon>
        <taxon>Metazoa</taxon>
        <taxon>Ecdysozoa</taxon>
        <taxon>Arthropoda</taxon>
        <taxon>Crustacea</taxon>
        <taxon>Branchiopoda</taxon>
        <taxon>Diplostraca</taxon>
        <taxon>Cladocera</taxon>
        <taxon>Anomopoda</taxon>
        <taxon>Daphniidae</taxon>
        <taxon>Daphnia</taxon>
    </lineage>
</organism>
<keyword evidence="2 3" id="KW-0040">ANK repeat</keyword>
<sequence length="474" mass="52723">MYQIKMPTECTANPLQRELADSIIRFSPLDDLRILVACGASPNDQVTQGLRPLHYAVWQRYLEAVQFLLVRGSDVNARDDCGYTALHLSAEHGYTEIMSLLLEYQAKVNFTDKIDEGKGDANKPNLCDEPLHLAIKNGHYEAARMLLENGANVNARYFFGCEISLISALNPEAMELLLMYGAYPDSRDRSGLTPLMKACRNPQATETVLKLISYGADVNAQADERNDYRSVLHYAVLSGNRSMVSLLLKQGARVRPLPGDPALSKPSILDLAVLKGDVELVKMLIEAGADVNNTSSILGSALHVACADSVANRADIVRVLLENGANPNIAARSDEGLLHPPVLAEYITSNGNKDKLSHDVVDLLLRHGAQVVLKTQHRHPLGLYSVLPILAKHPRIFFNMMDAAESFDYVMLKRINNFPPEFKDIILELATKPLSLQQQCRFFLRQHLQPKIHLKVPLLEIPTILQSYLLFEIS</sequence>
<evidence type="ECO:0000256" key="3">
    <source>
        <dbReference type="PROSITE-ProRule" id="PRU00023"/>
    </source>
</evidence>
<feature type="repeat" description="ANK" evidence="3">
    <location>
        <begin position="190"/>
        <end position="223"/>
    </location>
</feature>
<feature type="repeat" description="ANK" evidence="3">
    <location>
        <begin position="48"/>
        <end position="80"/>
    </location>
</feature>
<protein>
    <recommendedName>
        <fullName evidence="4">SOCS box domain-containing protein</fullName>
    </recommendedName>
</protein>
<evidence type="ECO:0000256" key="1">
    <source>
        <dbReference type="ARBA" id="ARBA00022737"/>
    </source>
</evidence>
<feature type="repeat" description="ANK" evidence="3">
    <location>
        <begin position="81"/>
        <end position="113"/>
    </location>
</feature>
<dbReference type="Gene3D" id="1.25.40.20">
    <property type="entry name" value="Ankyrin repeat-containing domain"/>
    <property type="match status" value="3"/>
</dbReference>
<feature type="domain" description="SOCS box" evidence="4">
    <location>
        <begin position="427"/>
        <end position="469"/>
    </location>
</feature>
<dbReference type="EMBL" id="CAKKLH010000291">
    <property type="protein sequence ID" value="CAH0109175.1"/>
    <property type="molecule type" value="Genomic_DNA"/>
</dbReference>
<name>A0A8J2RXJ5_9CRUS</name>
<evidence type="ECO:0000313" key="6">
    <source>
        <dbReference type="Proteomes" id="UP000789390"/>
    </source>
</evidence>
<dbReference type="Pfam" id="PF12796">
    <property type="entry name" value="Ank_2"/>
    <property type="match status" value="3"/>
</dbReference>
<evidence type="ECO:0000313" key="5">
    <source>
        <dbReference type="EMBL" id="CAH0109175.1"/>
    </source>
</evidence>
<dbReference type="InterPro" id="IPR002110">
    <property type="entry name" value="Ankyrin_rpt"/>
</dbReference>
<dbReference type="PANTHER" id="PTHR24198">
    <property type="entry name" value="ANKYRIN REPEAT AND PROTEIN KINASE DOMAIN-CONTAINING PROTEIN"/>
    <property type="match status" value="1"/>
</dbReference>
<gene>
    <name evidence="5" type="ORF">DGAL_LOCUS12639</name>
</gene>
<accession>A0A8J2RXJ5</accession>
<comment type="caution">
    <text evidence="5">The sequence shown here is derived from an EMBL/GenBank/DDBJ whole genome shotgun (WGS) entry which is preliminary data.</text>
</comment>
<feature type="repeat" description="ANK" evidence="3">
    <location>
        <begin position="264"/>
        <end position="296"/>
    </location>
</feature>
<dbReference type="PROSITE" id="PS50297">
    <property type="entry name" value="ANK_REP_REGION"/>
    <property type="match status" value="6"/>
</dbReference>
<dbReference type="InterPro" id="IPR036036">
    <property type="entry name" value="SOCS_box-like_dom_sf"/>
</dbReference>
<dbReference type="PRINTS" id="PR01415">
    <property type="entry name" value="ANKYRIN"/>
</dbReference>
<dbReference type="Proteomes" id="UP000789390">
    <property type="component" value="Unassembled WGS sequence"/>
</dbReference>
<evidence type="ECO:0000259" key="4">
    <source>
        <dbReference type="PROSITE" id="PS50225"/>
    </source>
</evidence>
<keyword evidence="6" id="KW-1185">Reference proteome</keyword>
<keyword evidence="1" id="KW-0677">Repeat</keyword>
<feature type="repeat" description="ANK" evidence="3">
    <location>
        <begin position="300"/>
        <end position="332"/>
    </location>
</feature>
<dbReference type="SMART" id="SM00248">
    <property type="entry name" value="ANK"/>
    <property type="match status" value="8"/>
</dbReference>
<feature type="repeat" description="ANK" evidence="3">
    <location>
        <begin position="130"/>
        <end position="158"/>
    </location>
</feature>
<dbReference type="PANTHER" id="PTHR24198:SF165">
    <property type="entry name" value="ANKYRIN REPEAT-CONTAINING PROTEIN-RELATED"/>
    <property type="match status" value="1"/>
</dbReference>